<dbReference type="Proteomes" id="UP001597214">
    <property type="component" value="Unassembled WGS sequence"/>
</dbReference>
<gene>
    <name evidence="1" type="ORF">ACFSCX_13400</name>
</gene>
<name>A0ABW4LQY0_9BACI</name>
<reference evidence="2" key="1">
    <citation type="journal article" date="2019" name="Int. J. Syst. Evol. Microbiol.">
        <title>The Global Catalogue of Microorganisms (GCM) 10K type strain sequencing project: providing services to taxonomists for standard genome sequencing and annotation.</title>
        <authorList>
            <consortium name="The Broad Institute Genomics Platform"/>
            <consortium name="The Broad Institute Genome Sequencing Center for Infectious Disease"/>
            <person name="Wu L."/>
            <person name="Ma J."/>
        </authorList>
    </citation>
    <scope>NUCLEOTIDE SEQUENCE [LARGE SCALE GENOMIC DNA]</scope>
    <source>
        <strain evidence="2">CCUG 49339</strain>
    </source>
</reference>
<sequence>MARLKEGSKLESFIHCKYELGNKYRRMMSNVVKKCLDNIATNRYS</sequence>
<evidence type="ECO:0000313" key="1">
    <source>
        <dbReference type="EMBL" id="MFD1737550.1"/>
    </source>
</evidence>
<dbReference type="RefSeq" id="WP_377928753.1">
    <property type="nucleotide sequence ID" value="NZ_JBHUEM010000020.1"/>
</dbReference>
<comment type="caution">
    <text evidence="1">The sequence shown here is derived from an EMBL/GenBank/DDBJ whole genome shotgun (WGS) entry which is preliminary data.</text>
</comment>
<keyword evidence="2" id="KW-1185">Reference proteome</keyword>
<evidence type="ECO:0000313" key="2">
    <source>
        <dbReference type="Proteomes" id="UP001597214"/>
    </source>
</evidence>
<accession>A0ABW4LQY0</accession>
<organism evidence="1 2">
    <name type="scientific">Bacillus salitolerans</name>
    <dbReference type="NCBI Taxonomy" id="1437434"/>
    <lineage>
        <taxon>Bacteria</taxon>
        <taxon>Bacillati</taxon>
        <taxon>Bacillota</taxon>
        <taxon>Bacilli</taxon>
        <taxon>Bacillales</taxon>
        <taxon>Bacillaceae</taxon>
        <taxon>Bacillus</taxon>
    </lineage>
</organism>
<proteinExistence type="predicted"/>
<dbReference type="EMBL" id="JBHUEM010000020">
    <property type="protein sequence ID" value="MFD1737550.1"/>
    <property type="molecule type" value="Genomic_DNA"/>
</dbReference>
<protein>
    <submittedName>
        <fullName evidence="1">Uncharacterized protein</fullName>
    </submittedName>
</protein>